<dbReference type="RefSeq" id="WP_118942130.1">
    <property type="nucleotide sequence ID" value="NZ_CP032125.1"/>
</dbReference>
<evidence type="ECO:0000313" key="2">
    <source>
        <dbReference type="EMBL" id="AXX97473.1"/>
    </source>
</evidence>
<proteinExistence type="predicted"/>
<evidence type="ECO:0000256" key="1">
    <source>
        <dbReference type="SAM" id="Phobius"/>
    </source>
</evidence>
<gene>
    <name evidence="2" type="ORF">BAR1_05690</name>
</gene>
<dbReference type="KEGG" id="pamo:BAR1_05690"/>
<dbReference type="EMBL" id="CP032125">
    <property type="protein sequence ID" value="AXX97473.1"/>
    <property type="molecule type" value="Genomic_DNA"/>
</dbReference>
<reference evidence="2 3" key="1">
    <citation type="submission" date="2018-09" db="EMBL/GenBank/DDBJ databases">
        <title>Profundibacter amoris BAR1 gen. nov., sp. nov., a new member of the Roseobacter clade isolated at Lokis Castle Vent Field on the Arctic Mid-Oceanic Ridge.</title>
        <authorList>
            <person name="Le Moine Bauer S."/>
            <person name="Sjoeberg A.G."/>
            <person name="L'Haridon S."/>
            <person name="Stokke R."/>
            <person name="Roalkvam I."/>
            <person name="Steen I.H."/>
            <person name="Dahle H."/>
        </authorList>
    </citation>
    <scope>NUCLEOTIDE SEQUENCE [LARGE SCALE GENOMIC DNA]</scope>
    <source>
        <strain evidence="2 3">BAR1</strain>
    </source>
</reference>
<accession>A0A347UF45</accession>
<protein>
    <submittedName>
        <fullName evidence="2">DUF3422 domain-containing protein</fullName>
    </submittedName>
</protein>
<evidence type="ECO:0000313" key="3">
    <source>
        <dbReference type="Proteomes" id="UP000261704"/>
    </source>
</evidence>
<dbReference type="InterPro" id="IPR021830">
    <property type="entry name" value="DUF3422"/>
</dbReference>
<feature type="transmembrane region" description="Helical" evidence="1">
    <location>
        <begin position="402"/>
        <end position="419"/>
    </location>
</feature>
<keyword evidence="1" id="KW-1133">Transmembrane helix</keyword>
<keyword evidence="1" id="KW-0812">Transmembrane</keyword>
<dbReference type="OrthoDB" id="9767470at2"/>
<organism evidence="2 3">
    <name type="scientific">Profundibacter amoris</name>
    <dbReference type="NCBI Taxonomy" id="2171755"/>
    <lineage>
        <taxon>Bacteria</taxon>
        <taxon>Pseudomonadati</taxon>
        <taxon>Pseudomonadota</taxon>
        <taxon>Alphaproteobacteria</taxon>
        <taxon>Rhodobacterales</taxon>
        <taxon>Paracoccaceae</taxon>
        <taxon>Profundibacter</taxon>
    </lineage>
</organism>
<feature type="transmembrane region" description="Helical" evidence="1">
    <location>
        <begin position="371"/>
        <end position="390"/>
    </location>
</feature>
<keyword evidence="1" id="KW-0472">Membrane</keyword>
<keyword evidence="3" id="KW-1185">Reference proteome</keyword>
<name>A0A347UF45_9RHOB</name>
<dbReference type="AlphaFoldDB" id="A0A347UF45"/>
<dbReference type="Pfam" id="PF11902">
    <property type="entry name" value="DUF3422"/>
    <property type="match status" value="1"/>
</dbReference>
<sequence length="426" mass="48367">MSQLEDHPLRYQMANELHARPFPILSAPCHAVFLALKNPVDAANRDRGLDRAHLIDLLDRFGASHPQPDATHFFCDLGRHRLKWELHHEFVTYTIFTDGVAERPFDPVAFEVFPADWLATLPGKRLTSALIRVEEMPKTPKQVEAQIKDCFVAESIAVSYTLDRNAIVAGDYRIDSAGHLRFAIFVEPGTGERRIGRTLQRLCEIETYKSMSMLALPKALNLSKRLAQIDVQVSDLVGHIKNAARSEEEALGELLGISTELEDLMAQTSFRFAASRAYSSILAERIAAMREDRFGGRQTFSEFMLRRFDPAMRTVRSAEQHLKEMAERVMRAADLLRTRVEVERSAQNQALLESMDKRADLQLRLQRTVEGLSVVAISYYAINLVTYGLYPFAKAAHLDKPMLTAMATPVVLLLVWWIVRRIRKAH</sequence>
<dbReference type="Proteomes" id="UP000261704">
    <property type="component" value="Chromosome"/>
</dbReference>